<dbReference type="InterPro" id="IPR011598">
    <property type="entry name" value="bHLH_dom"/>
</dbReference>
<dbReference type="STRING" id="56723.ENSLBEP00000031387"/>
<dbReference type="GO" id="GO:0061564">
    <property type="term" value="P:axon development"/>
    <property type="evidence" value="ECO:0007669"/>
    <property type="project" value="TreeGrafter"/>
</dbReference>
<sequence>EMTTIWSQRMSPKCTPHDLCTSIDAMTLRWVCDHKAGEDFSPLTVIRGQGSAMKHVKHISTCERSGQRGRRRIKANDRERHRMQNLNSALDVLRSILPSLPEDVKLTKIETLRFAHNYIWALTETLRMADHRGLTPADFSSQCVSPAESDLTSPVESAYVSSDFEISAHEMNCKILGRDQSCVMPVTFYFKSFCG</sequence>
<dbReference type="GO" id="GO:0070888">
    <property type="term" value="F:E-box binding"/>
    <property type="evidence" value="ECO:0007669"/>
    <property type="project" value="TreeGrafter"/>
</dbReference>
<evidence type="ECO:0000259" key="3">
    <source>
        <dbReference type="PROSITE" id="PS50888"/>
    </source>
</evidence>
<dbReference type="InParanoid" id="A0A3Q3GDT9"/>
<dbReference type="SUPFAM" id="SSF47459">
    <property type="entry name" value="HLH, helix-loop-helix DNA-binding domain"/>
    <property type="match status" value="1"/>
</dbReference>
<dbReference type="SMART" id="SM00353">
    <property type="entry name" value="HLH"/>
    <property type="match status" value="1"/>
</dbReference>
<evidence type="ECO:0000256" key="1">
    <source>
        <dbReference type="ARBA" id="ARBA00023015"/>
    </source>
</evidence>
<keyword evidence="5" id="KW-1185">Reference proteome</keyword>
<dbReference type="InterPro" id="IPR036638">
    <property type="entry name" value="HLH_DNA-bd_sf"/>
</dbReference>
<protein>
    <submittedName>
        <fullName evidence="4">Neurogenin 3</fullName>
    </submittedName>
</protein>
<dbReference type="GO" id="GO:0005634">
    <property type="term" value="C:nucleus"/>
    <property type="evidence" value="ECO:0007669"/>
    <property type="project" value="TreeGrafter"/>
</dbReference>
<feature type="domain" description="BHLH" evidence="3">
    <location>
        <begin position="70"/>
        <end position="122"/>
    </location>
</feature>
<keyword evidence="1" id="KW-0805">Transcription regulation</keyword>
<dbReference type="GeneTree" id="ENSGT00940000163077"/>
<dbReference type="AlphaFoldDB" id="A0A3Q3GDT9"/>
<dbReference type="GO" id="GO:0046983">
    <property type="term" value="F:protein dimerization activity"/>
    <property type="evidence" value="ECO:0007669"/>
    <property type="project" value="InterPro"/>
</dbReference>
<evidence type="ECO:0000313" key="5">
    <source>
        <dbReference type="Proteomes" id="UP000261660"/>
    </source>
</evidence>
<name>A0A3Q3GDT9_9LABR</name>
<dbReference type="Gene3D" id="4.10.280.10">
    <property type="entry name" value="Helix-loop-helix DNA-binding domain"/>
    <property type="match status" value="1"/>
</dbReference>
<reference evidence="4" key="1">
    <citation type="submission" date="2025-08" db="UniProtKB">
        <authorList>
            <consortium name="Ensembl"/>
        </authorList>
    </citation>
    <scope>IDENTIFICATION</scope>
</reference>
<dbReference type="GO" id="GO:0045944">
    <property type="term" value="P:positive regulation of transcription by RNA polymerase II"/>
    <property type="evidence" value="ECO:0007669"/>
    <property type="project" value="TreeGrafter"/>
</dbReference>
<evidence type="ECO:0000313" key="4">
    <source>
        <dbReference type="Ensembl" id="ENSLBEP00000031387.1"/>
    </source>
</evidence>
<proteinExistence type="predicted"/>
<dbReference type="InterPro" id="IPR050359">
    <property type="entry name" value="bHLH_transcription_factors"/>
</dbReference>
<dbReference type="FunCoup" id="A0A3Q3GDT9">
    <property type="interactions" value="3"/>
</dbReference>
<accession>A0A3Q3GDT9</accession>
<organism evidence="4 5">
    <name type="scientific">Labrus bergylta</name>
    <name type="common">ballan wrasse</name>
    <dbReference type="NCBI Taxonomy" id="56723"/>
    <lineage>
        <taxon>Eukaryota</taxon>
        <taxon>Metazoa</taxon>
        <taxon>Chordata</taxon>
        <taxon>Craniata</taxon>
        <taxon>Vertebrata</taxon>
        <taxon>Euteleostomi</taxon>
        <taxon>Actinopterygii</taxon>
        <taxon>Neopterygii</taxon>
        <taxon>Teleostei</taxon>
        <taxon>Neoteleostei</taxon>
        <taxon>Acanthomorphata</taxon>
        <taxon>Eupercaria</taxon>
        <taxon>Labriformes</taxon>
        <taxon>Labridae</taxon>
        <taxon>Labrus</taxon>
    </lineage>
</organism>
<dbReference type="PANTHER" id="PTHR19290">
    <property type="entry name" value="BASIC HELIX-LOOP-HELIX PROTEIN NEUROGENIN-RELATED"/>
    <property type="match status" value="1"/>
</dbReference>
<dbReference type="GO" id="GO:0007423">
    <property type="term" value="P:sensory organ development"/>
    <property type="evidence" value="ECO:0007669"/>
    <property type="project" value="TreeGrafter"/>
</dbReference>
<dbReference type="PANTHER" id="PTHR19290:SF94">
    <property type="entry name" value="NEUROGENIN-3"/>
    <property type="match status" value="1"/>
</dbReference>
<reference evidence="4" key="2">
    <citation type="submission" date="2025-09" db="UniProtKB">
        <authorList>
            <consortium name="Ensembl"/>
        </authorList>
    </citation>
    <scope>IDENTIFICATION</scope>
</reference>
<dbReference type="PROSITE" id="PS50888">
    <property type="entry name" value="BHLH"/>
    <property type="match status" value="1"/>
</dbReference>
<dbReference type="Pfam" id="PF00010">
    <property type="entry name" value="HLH"/>
    <property type="match status" value="1"/>
</dbReference>
<dbReference type="Proteomes" id="UP000261660">
    <property type="component" value="Unplaced"/>
</dbReference>
<keyword evidence="2" id="KW-0804">Transcription</keyword>
<dbReference type="Ensembl" id="ENSLBET00000032812.1">
    <property type="protein sequence ID" value="ENSLBEP00000031387.1"/>
    <property type="gene ID" value="ENSLBEG00000023686.1"/>
</dbReference>
<evidence type="ECO:0000256" key="2">
    <source>
        <dbReference type="ARBA" id="ARBA00023163"/>
    </source>
</evidence>
<dbReference type="GO" id="GO:0000981">
    <property type="term" value="F:DNA-binding transcription factor activity, RNA polymerase II-specific"/>
    <property type="evidence" value="ECO:0007669"/>
    <property type="project" value="TreeGrafter"/>
</dbReference>